<dbReference type="GO" id="GO:0070593">
    <property type="term" value="P:dendrite self-avoidance"/>
    <property type="evidence" value="ECO:0007669"/>
    <property type="project" value="TreeGrafter"/>
</dbReference>
<keyword evidence="11" id="KW-1185">Reference proteome</keyword>
<keyword evidence="7" id="KW-0393">Immunoglobulin domain</keyword>
<dbReference type="WBParaSite" id="DME_0000240401-mRNA-1">
    <property type="protein sequence ID" value="DME_0000240401-mRNA-1"/>
    <property type="gene ID" value="DME_0000240401"/>
</dbReference>
<organism evidence="10 12">
    <name type="scientific">Dracunculus medinensis</name>
    <name type="common">Guinea worm</name>
    <dbReference type="NCBI Taxonomy" id="318479"/>
    <lineage>
        <taxon>Eukaryota</taxon>
        <taxon>Metazoa</taxon>
        <taxon>Ecdysozoa</taxon>
        <taxon>Nematoda</taxon>
        <taxon>Chromadorea</taxon>
        <taxon>Rhabditida</taxon>
        <taxon>Spirurina</taxon>
        <taxon>Dracunculoidea</taxon>
        <taxon>Dracunculidae</taxon>
        <taxon>Dracunculus</taxon>
    </lineage>
</organism>
<feature type="domain" description="Ig-like" evidence="8">
    <location>
        <begin position="1285"/>
        <end position="1372"/>
    </location>
</feature>
<dbReference type="InterPro" id="IPR003598">
    <property type="entry name" value="Ig_sub2"/>
</dbReference>
<evidence type="ECO:0000256" key="1">
    <source>
        <dbReference type="ARBA" id="ARBA00004613"/>
    </source>
</evidence>
<keyword evidence="3" id="KW-0732">Signal</keyword>
<dbReference type="CDD" id="cd00096">
    <property type="entry name" value="Ig"/>
    <property type="match status" value="3"/>
</dbReference>
<dbReference type="Proteomes" id="UP000274756">
    <property type="component" value="Unassembled WGS sequence"/>
</dbReference>
<feature type="domain" description="Ig-like" evidence="8">
    <location>
        <begin position="498"/>
        <end position="581"/>
    </location>
</feature>
<evidence type="ECO:0000256" key="4">
    <source>
        <dbReference type="ARBA" id="ARBA00022737"/>
    </source>
</evidence>
<evidence type="ECO:0000256" key="3">
    <source>
        <dbReference type="ARBA" id="ARBA00022729"/>
    </source>
</evidence>
<dbReference type="InterPro" id="IPR036465">
    <property type="entry name" value="vWFA_dom_sf"/>
</dbReference>
<gene>
    <name evidence="9" type="ORF">DME_LOCUS6764</name>
</gene>
<dbReference type="Gene3D" id="2.60.40.10">
    <property type="entry name" value="Immunoglobulins"/>
    <property type="match status" value="12"/>
</dbReference>
<evidence type="ECO:0000256" key="6">
    <source>
        <dbReference type="ARBA" id="ARBA00023180"/>
    </source>
</evidence>
<proteinExistence type="predicted"/>
<dbReference type="PANTHER" id="PTHR10075">
    <property type="entry name" value="BASIGIN RELATED"/>
    <property type="match status" value="1"/>
</dbReference>
<name>A0A158Q3H3_DRAME</name>
<dbReference type="Pfam" id="PF25106">
    <property type="entry name" value="VWA_4"/>
    <property type="match status" value="1"/>
</dbReference>
<reference evidence="12" key="1">
    <citation type="submission" date="2016-04" db="UniProtKB">
        <authorList>
            <consortium name="WormBaseParasite"/>
        </authorList>
    </citation>
    <scope>IDENTIFICATION</scope>
</reference>
<feature type="domain" description="Ig-like" evidence="8">
    <location>
        <begin position="1382"/>
        <end position="1466"/>
    </location>
</feature>
<feature type="domain" description="Ig-like" evidence="8">
    <location>
        <begin position="649"/>
        <end position="736"/>
    </location>
</feature>
<dbReference type="GO" id="GO:0007156">
    <property type="term" value="P:homophilic cell adhesion via plasma membrane adhesion molecules"/>
    <property type="evidence" value="ECO:0007669"/>
    <property type="project" value="TreeGrafter"/>
</dbReference>
<dbReference type="InterPro" id="IPR056861">
    <property type="entry name" value="HMCN1-like_VWA"/>
</dbReference>
<feature type="domain" description="Ig-like" evidence="8">
    <location>
        <begin position="408"/>
        <end position="492"/>
    </location>
</feature>
<dbReference type="SUPFAM" id="SSF48726">
    <property type="entry name" value="Immunoglobulin"/>
    <property type="match status" value="13"/>
</dbReference>
<dbReference type="AlphaFoldDB" id="A0A158Q3H3"/>
<dbReference type="FunFam" id="2.60.40.10:FF:000503">
    <property type="entry name" value="Hemicentin 1"/>
    <property type="match status" value="1"/>
</dbReference>
<feature type="domain" description="Ig-like" evidence="8">
    <location>
        <begin position="827"/>
        <end position="914"/>
    </location>
</feature>
<feature type="domain" description="Ig-like" evidence="8">
    <location>
        <begin position="739"/>
        <end position="819"/>
    </location>
</feature>
<dbReference type="SMART" id="SM00408">
    <property type="entry name" value="IGc2"/>
    <property type="match status" value="13"/>
</dbReference>
<dbReference type="Pfam" id="PF23560">
    <property type="entry name" value="GBD_Hemicentin"/>
    <property type="match status" value="1"/>
</dbReference>
<dbReference type="EMBL" id="UYYG01001157">
    <property type="protein sequence ID" value="VDN56791.1"/>
    <property type="molecule type" value="Genomic_DNA"/>
</dbReference>
<feature type="domain" description="Ig-like" evidence="8">
    <location>
        <begin position="1011"/>
        <end position="1093"/>
    </location>
</feature>
<evidence type="ECO:0000256" key="5">
    <source>
        <dbReference type="ARBA" id="ARBA00023157"/>
    </source>
</evidence>
<feature type="domain" description="Ig-like" evidence="8">
    <location>
        <begin position="1471"/>
        <end position="1574"/>
    </location>
</feature>
<comment type="subcellular location">
    <subcellularLocation>
        <location evidence="1">Secreted</location>
    </subcellularLocation>
</comment>
<dbReference type="Pfam" id="PF07679">
    <property type="entry name" value="I-set"/>
    <property type="match status" value="8"/>
</dbReference>
<evidence type="ECO:0000256" key="2">
    <source>
        <dbReference type="ARBA" id="ARBA00022525"/>
    </source>
</evidence>
<dbReference type="Pfam" id="PF00047">
    <property type="entry name" value="ig"/>
    <property type="match status" value="1"/>
</dbReference>
<dbReference type="OrthoDB" id="5985519at2759"/>
<evidence type="ECO:0000256" key="7">
    <source>
        <dbReference type="ARBA" id="ARBA00023319"/>
    </source>
</evidence>
<dbReference type="InterPro" id="IPR013783">
    <property type="entry name" value="Ig-like_fold"/>
</dbReference>
<dbReference type="PANTHER" id="PTHR10075:SF14">
    <property type="entry name" value="CELL ADHESION MOLECULE DSCAM2-RELATED"/>
    <property type="match status" value="1"/>
</dbReference>
<evidence type="ECO:0000313" key="11">
    <source>
        <dbReference type="Proteomes" id="UP000274756"/>
    </source>
</evidence>
<dbReference type="STRING" id="318479.A0A158Q3H3"/>
<keyword evidence="2" id="KW-0964">Secreted</keyword>
<dbReference type="GO" id="GO:0005576">
    <property type="term" value="C:extracellular region"/>
    <property type="evidence" value="ECO:0007669"/>
    <property type="project" value="UniProtKB-SubCell"/>
</dbReference>
<keyword evidence="5" id="KW-1015">Disulfide bond</keyword>
<dbReference type="SUPFAM" id="SSF53300">
    <property type="entry name" value="vWA-like"/>
    <property type="match status" value="1"/>
</dbReference>
<dbReference type="Pfam" id="PF13927">
    <property type="entry name" value="Ig_3"/>
    <property type="match status" value="3"/>
</dbReference>
<dbReference type="InterPro" id="IPR003599">
    <property type="entry name" value="Ig_sub"/>
</dbReference>
<feature type="domain" description="Ig-like" evidence="8">
    <location>
        <begin position="1193"/>
        <end position="1279"/>
    </location>
</feature>
<dbReference type="SMART" id="SM00409">
    <property type="entry name" value="IG"/>
    <property type="match status" value="13"/>
</dbReference>
<dbReference type="InterPro" id="IPR056475">
    <property type="entry name" value="GBD_Hemicentin/VWA7"/>
</dbReference>
<dbReference type="GO" id="GO:0007411">
    <property type="term" value="P:axon guidance"/>
    <property type="evidence" value="ECO:0007669"/>
    <property type="project" value="TreeGrafter"/>
</dbReference>
<reference evidence="9 11" key="2">
    <citation type="submission" date="2018-11" db="EMBL/GenBank/DDBJ databases">
        <authorList>
            <consortium name="Pathogen Informatics"/>
        </authorList>
    </citation>
    <scope>NUCLEOTIDE SEQUENCE [LARGE SCALE GENOMIC DNA]</scope>
</reference>
<dbReference type="GO" id="GO:0030424">
    <property type="term" value="C:axon"/>
    <property type="evidence" value="ECO:0007669"/>
    <property type="project" value="TreeGrafter"/>
</dbReference>
<dbReference type="InterPro" id="IPR036179">
    <property type="entry name" value="Ig-like_dom_sf"/>
</dbReference>
<feature type="domain" description="Ig-like" evidence="8">
    <location>
        <begin position="919"/>
        <end position="1002"/>
    </location>
</feature>
<dbReference type="InterPro" id="IPR013151">
    <property type="entry name" value="Immunoglobulin_dom"/>
</dbReference>
<dbReference type="FunFam" id="2.60.40.10:FF:000032">
    <property type="entry name" value="palladin isoform X1"/>
    <property type="match status" value="5"/>
</dbReference>
<feature type="domain" description="Ig-like" evidence="8">
    <location>
        <begin position="1098"/>
        <end position="1185"/>
    </location>
</feature>
<sequence length="1597" mass="175931">MVSGDKAAPPSTSSLTFVFDTTGSMNDDLLQVQDGAKKILDTVLAQREKLIYNYIYVPFHDPNIGPVFSTTDSYAFQRHLNSVNVVGGGDCPEMTLSGIQLALETALPSSFIYVFTDARAKDYHLEDQILNLIQEKQSSVVFVMTGDCNDRTHPGFKTYEKIAAASFGQVFHLEKTDVNKVLSYVRHSIAQKKVHILYEVHERGGSNLHQIPVDSYLSELTLSLSGDKDDNEFLDISIIDSEGKKVDKQQFSNESGTIDLNNIKLIRIKNPVPGIWKVRTSSRLRHTLRILGHGAIDFKYGFASKHVGGIEQTHPRPIAQENTYLVINMTGLIPPGIAREVTLVDYYGKEFLSKPAILYKKNPYLYHIGPFIPPKGLFFVRIIGEDEKGLQFQRIAPTAISAVQAAGPRAYMAERTRTTLSQPVNLTCSVASRTEFMLYWFKGNVKIAGPLFYPYSVTTVWTIDEVAADDQGEYRCVVISDYGNYSVATFLEAREPVPEIIAMRNESVVQGGYGYLHCRTQNPHATIRWMRENSLVGNTDKTRLFPNGTLLIKSVDTLDAGLYRCIVQTNGGRVDAVASLKVLQMPTATVYPKSLFFVNGESFNLSCEATDDLVVLHASEIDAGTYECLARNNAGTHLDNSIAVMAVPPKVRVTKDKQMIGRGGRVTLECLISGGNPRPKIVWYRNGREVQPYRYIHIDDGTLTIQGVQDSDAGHYVCVAQNIAGRDVGNMNLEVGSMPTIVPTPEAVHVNIDRSITLQCRAIGHPLPKITWYRNNLPIDQTGGHFAVLPDGKVSLEDQDRYTCVAKNTFGRQDKTTVLMVVGLISPVLGHAPPEEQIIEGESLRLSCIVVLGTPKPILQWYKDAVPVQASDSIMIESGGSSLLIKNGSKKDEGRYTCVAKSPAGNATLNVNVQLIKRPIIEESGTQEFTVSAGETVDIPCATSGIPEPKVTWTYEDRPLSSVGTDYVILPNNALRIYSASLDDAGKYVCKASNIAGDIEVSLGLNVLSAPVIAPGQVSYNLIQGNPVMLTCDVEGEPEPNVTWYLNDEIFTEGTIDSDGSLTIENTNEFHRGQFKCLAENSIGKDERVVTVTVHTAPTIEGSGQLKIIVANVNETVILPCPARATPPPTRTWSYEGDRIFSGYNYGSEIRFENEGGLEIVTPQMHHTGRYTCHVSNLAGDDHIAYLLKIREPPIIISDIPGTIDVVLGLMLEIPCRAIGTPDPEITWEKDGFQVISGDIYQIDSFGTLRIDNTQLIHSGIYHCLASNPAGKDTRKTIVVVQEPPKILPTTLSEYTTVVDDRIEMRCFATGNPPPVIIWTRKGLTITETSVGLHTTEDGTLVIDSVTDDDAGHYTCRANNAAGDAEKIIRLSVITPPDIPDPDVPLTETAIVGQPFSLYCPVFSNPIPQITWHLNDRPLVEDDYNIVLSDDKRRLHVLKSRITDAGYYKCTARNPAGEASKIFEVEILVPPHLNELTNKRKLTVRESDRVDIGCPVTGSPLPNISWLMNGQLLKDGETKQGVTLSSSGKSVIIDSAQLENEGIYTCVANNKAGSLDIDVQLIFMKSIEDERSISDLGFRKMPRFMHLDKLLCDEIRP</sequence>
<dbReference type="Proteomes" id="UP000038040">
    <property type="component" value="Unplaced"/>
</dbReference>
<dbReference type="Gene3D" id="3.40.50.410">
    <property type="entry name" value="von Willebrand factor, type A domain"/>
    <property type="match status" value="1"/>
</dbReference>
<evidence type="ECO:0000313" key="12">
    <source>
        <dbReference type="WBParaSite" id="DME_0000240401-mRNA-1"/>
    </source>
</evidence>
<dbReference type="PROSITE" id="PS50835">
    <property type="entry name" value="IG_LIKE"/>
    <property type="match status" value="12"/>
</dbReference>
<evidence type="ECO:0000259" key="8">
    <source>
        <dbReference type="PROSITE" id="PS50835"/>
    </source>
</evidence>
<accession>A0A158Q3H3</accession>
<dbReference type="InterPro" id="IPR013098">
    <property type="entry name" value="Ig_I-set"/>
</dbReference>
<protein>
    <submittedName>
        <fullName evidence="12">Hemicentin-1</fullName>
    </submittedName>
</protein>
<keyword evidence="4" id="KW-0677">Repeat</keyword>
<evidence type="ECO:0000313" key="9">
    <source>
        <dbReference type="EMBL" id="VDN56791.1"/>
    </source>
</evidence>
<dbReference type="GO" id="GO:0005886">
    <property type="term" value="C:plasma membrane"/>
    <property type="evidence" value="ECO:0007669"/>
    <property type="project" value="TreeGrafter"/>
</dbReference>
<keyword evidence="6" id="KW-0325">Glycoprotein</keyword>
<evidence type="ECO:0000313" key="10">
    <source>
        <dbReference type="Proteomes" id="UP000038040"/>
    </source>
</evidence>
<dbReference type="InterPro" id="IPR007110">
    <property type="entry name" value="Ig-like_dom"/>
</dbReference>
<dbReference type="GO" id="GO:0098632">
    <property type="term" value="F:cell-cell adhesion mediator activity"/>
    <property type="evidence" value="ECO:0007669"/>
    <property type="project" value="TreeGrafter"/>
</dbReference>